<dbReference type="GO" id="GO:0006888">
    <property type="term" value="P:endoplasmic reticulum to Golgi vesicle-mediated transport"/>
    <property type="evidence" value="ECO:0007669"/>
    <property type="project" value="TreeGrafter"/>
</dbReference>
<dbReference type="GO" id="GO:0000139">
    <property type="term" value="C:Golgi membrane"/>
    <property type="evidence" value="ECO:0007669"/>
    <property type="project" value="UniProtKB-SubCell"/>
</dbReference>
<evidence type="ECO:0000256" key="2">
    <source>
        <dbReference type="ARBA" id="ARBA00004127"/>
    </source>
</evidence>
<gene>
    <name evidence="26" type="ORF">M7I_2755</name>
</gene>
<feature type="transmembrane region" description="Helical" evidence="23">
    <location>
        <begin position="771"/>
        <end position="788"/>
    </location>
</feature>
<organism evidence="26 27">
    <name type="scientific">Glarea lozoyensis (strain ATCC 74030 / MF5533)</name>
    <dbReference type="NCBI Taxonomy" id="1104152"/>
    <lineage>
        <taxon>Eukaryota</taxon>
        <taxon>Fungi</taxon>
        <taxon>Dikarya</taxon>
        <taxon>Ascomycota</taxon>
        <taxon>Pezizomycotina</taxon>
        <taxon>Leotiomycetes</taxon>
        <taxon>Helotiales</taxon>
        <taxon>Helotiaceae</taxon>
        <taxon>Glarea</taxon>
    </lineage>
</organism>
<dbReference type="Pfam" id="PF01602">
    <property type="entry name" value="Adaptin_N"/>
    <property type="match status" value="1"/>
</dbReference>
<keyword evidence="10 23" id="KW-0812">Transmembrane</keyword>
<keyword evidence="8" id="KW-0963">Cytoplasm</keyword>
<dbReference type="Gene3D" id="1.25.10.10">
    <property type="entry name" value="Leucine-rich Repeat Variant"/>
    <property type="match status" value="1"/>
</dbReference>
<dbReference type="Gene3D" id="2.60.40.1480">
    <property type="entry name" value="Coatomer, gamma subunit, appendage domain"/>
    <property type="match status" value="1"/>
</dbReference>
<evidence type="ECO:0000256" key="7">
    <source>
        <dbReference type="ARBA" id="ARBA00022448"/>
    </source>
</evidence>
<dbReference type="Gene3D" id="1.20.120.1760">
    <property type="match status" value="1"/>
</dbReference>
<dbReference type="InterPro" id="IPR016024">
    <property type="entry name" value="ARM-type_fold"/>
</dbReference>
<keyword evidence="14 23" id="KW-1133">Transmembrane helix</keyword>
<dbReference type="InParanoid" id="H0EJM6"/>
<evidence type="ECO:0000256" key="4">
    <source>
        <dbReference type="ARBA" id="ARBA00004347"/>
    </source>
</evidence>
<dbReference type="AlphaFoldDB" id="H0EJM6"/>
<evidence type="ECO:0000259" key="24">
    <source>
        <dbReference type="Pfam" id="PF01602"/>
    </source>
</evidence>
<dbReference type="FunCoup" id="H0EJM6">
    <property type="interactions" value="756"/>
</dbReference>
<dbReference type="PANTHER" id="PTHR10261">
    <property type="entry name" value="COATOMER SUBUNIT GAMMA"/>
    <property type="match status" value="1"/>
</dbReference>
<feature type="transmembrane region" description="Helical" evidence="23">
    <location>
        <begin position="924"/>
        <end position="945"/>
    </location>
</feature>
<dbReference type="Proteomes" id="UP000005446">
    <property type="component" value="Unassembled WGS sequence"/>
</dbReference>
<dbReference type="EC" id="2.7.8.2" evidence="19"/>
<evidence type="ECO:0000256" key="12">
    <source>
        <dbReference type="ARBA" id="ARBA00022892"/>
    </source>
</evidence>
<evidence type="ECO:0000256" key="6">
    <source>
        <dbReference type="ARBA" id="ARBA00010720"/>
    </source>
</evidence>
<evidence type="ECO:0000256" key="10">
    <source>
        <dbReference type="ARBA" id="ARBA00022692"/>
    </source>
</evidence>
<accession>H0EJM6</accession>
<keyword evidence="27" id="KW-1185">Reference proteome</keyword>
<dbReference type="FunFam" id="1.20.120.1760:FF:000012">
    <property type="entry name" value="sn-1,2-diacylglycerol cholinephosphotransferase"/>
    <property type="match status" value="1"/>
</dbReference>
<comment type="similarity">
    <text evidence="5 21">Belongs to the CDP-alcohol phosphatidyltransferase class-I family.</text>
</comment>
<dbReference type="SUPFAM" id="SSF48371">
    <property type="entry name" value="ARM repeat"/>
    <property type="match status" value="1"/>
</dbReference>
<feature type="transmembrane region" description="Helical" evidence="23">
    <location>
        <begin position="952"/>
        <end position="971"/>
    </location>
</feature>
<dbReference type="Pfam" id="PF08752">
    <property type="entry name" value="COP-gamma_platf"/>
    <property type="match status" value="1"/>
</dbReference>
<dbReference type="EMBL" id="AGUE01000056">
    <property type="protein sequence ID" value="EHL01287.1"/>
    <property type="molecule type" value="Genomic_DNA"/>
</dbReference>
<evidence type="ECO:0000256" key="23">
    <source>
        <dbReference type="SAM" id="Phobius"/>
    </source>
</evidence>
<dbReference type="Pfam" id="PF01066">
    <property type="entry name" value="CDP-OH_P_transf"/>
    <property type="match status" value="1"/>
</dbReference>
<dbReference type="GO" id="GO:0009306">
    <property type="term" value="P:protein secretion"/>
    <property type="evidence" value="ECO:0007669"/>
    <property type="project" value="TreeGrafter"/>
</dbReference>
<dbReference type="InterPro" id="IPR037067">
    <property type="entry name" value="Coatomer_gsu_app_sf"/>
</dbReference>
<evidence type="ECO:0000256" key="22">
    <source>
        <dbReference type="SAM" id="MobiDB-lite"/>
    </source>
</evidence>
<feature type="compositionally biased region" description="Low complexity" evidence="22">
    <location>
        <begin position="427"/>
        <end position="452"/>
    </location>
</feature>
<evidence type="ECO:0000313" key="26">
    <source>
        <dbReference type="EMBL" id="EHL01287.1"/>
    </source>
</evidence>
<dbReference type="InterPro" id="IPR043130">
    <property type="entry name" value="CDP-OH_PTrfase_TM_dom"/>
</dbReference>
<sequence>MSYSKKDEDGDATIMKVDRTSVFQEESLRILSRMAKRNTRGRKFYQIIWRLLVRLFHLLKPGTSQLAEEDPQLRKPMMQLLDGWLRHKSEMVNFEAGKAICEMRDVTDAELAPAVLVLQLFLTSPRAVTKFAAIRILHNLASFNPQAVRQCLSEFELLILNANRSIATYAITTLLRAGTENMVDRLMKVIQGFMADITDEFKITIVEAIRTMCLKFPSKQAGMLAFLSGILRDEGGYEFKRAVVESMFDLIKFVPDSKEDALAHLCEFIEDCEFNKLAVRILHLLGIEGPKTSQPTKYIRYIYNRVVLEIAIVRAAAVTALGKFGVGQKDPEVKRSVTVLLTRCLDDVDDEVRDRAALNLRLMNESDEMADRFVKNENTFALPYFEHQLVMYVTAEDKSTFDSPFDIATIPVVTKEQADAEDRTKKLTTVTPAAKAPKTGPSKDPVSSAEASANASAAAQKYQEELLQIPEMKSYGSVLKSSPVVELTETETEYVVNVIKHIFKEHIVLQYEVKNTLPDTVLEDVSVVATPSDEEELEEDFIIPVSKLATDEPGTIYVSFKKLTGEASFPASSFTNVLKFTSKEIDPTTSEPEETGYDDEYQVEDLELNGSDYVVPAFAADFSTIWEEVGTAGEEAQETLQLSGVKSIAGIDHSLLSRYVLKPFYTNFVIECFPMWMAPNLITLSGFSFIILNILTLLWYTPTLDQDCPRWVYFSWAIGLFLYQTFDAVDGSQARRTHQSGPLGELFDHGVDALNTSLEVLVFAASQNFGMGWKTVLTLFGSLLTFYVQTWDEYHTKTLTLGIVSGPVEGIVILTLVYAFTGVMGGGSFWQQSMLRTVGIPQFAFIPDLIYDMPFTEWWMVQGGAVLVLNTVQSSLNVIKARRARGDKSRGALLGLVPFFTTWTLIPAYLYLNPDILHNHLVPFVVFAGLVNAYSVGQMITAHLVKLDFPYYNILVVPLAYGVFDSLGPFLQSHIGIGWPSALGDGGYQVAYMFSMLGMAIGVYGSFVVDVIVTICDYLDIWCLTIKHPWNEEEEAKKAK</sequence>
<proteinExistence type="inferred from homology"/>
<evidence type="ECO:0000259" key="25">
    <source>
        <dbReference type="Pfam" id="PF08752"/>
    </source>
</evidence>
<keyword evidence="15" id="KW-0333">Golgi apparatus</keyword>
<feature type="domain" description="Clathrin/coatomer adaptor adaptin-like N-terminal" evidence="24">
    <location>
        <begin position="64"/>
        <end position="366"/>
    </location>
</feature>
<dbReference type="GO" id="GO:0030126">
    <property type="term" value="C:COPI vesicle coat"/>
    <property type="evidence" value="ECO:0007669"/>
    <property type="project" value="InterPro"/>
</dbReference>
<keyword evidence="13" id="KW-0653">Protein transport</keyword>
<dbReference type="OrthoDB" id="1074925at2759"/>
<evidence type="ECO:0000256" key="1">
    <source>
        <dbReference type="ARBA" id="ARBA00001946"/>
    </source>
</evidence>
<keyword evidence="11" id="KW-0677">Repeat</keyword>
<dbReference type="GO" id="GO:0005198">
    <property type="term" value="F:structural molecule activity"/>
    <property type="evidence" value="ECO:0007669"/>
    <property type="project" value="InterPro"/>
</dbReference>
<name>H0EJM6_GLAL7</name>
<evidence type="ECO:0000256" key="19">
    <source>
        <dbReference type="ARBA" id="ARBA00038987"/>
    </source>
</evidence>
<evidence type="ECO:0000256" key="20">
    <source>
        <dbReference type="ARBA" id="ARBA00051857"/>
    </source>
</evidence>
<feature type="domain" description="Coatomer gamma subunit appendage Ig-like subdomain" evidence="25">
    <location>
        <begin position="460"/>
        <end position="609"/>
    </location>
</feature>
<comment type="catalytic activity">
    <reaction evidence="20">
        <text>CDP-N,N-dimethylethanolamine + a 1,2-diacyl-sn-glycerol = a 1,2-diacyl-sn-glycero-3-phospho-N,N-dimethylethanolamine + CMP + H(+)</text>
        <dbReference type="Rhea" id="RHEA:33775"/>
        <dbReference type="ChEBI" id="CHEBI:15378"/>
        <dbReference type="ChEBI" id="CHEBI:17815"/>
        <dbReference type="ChEBI" id="CHEBI:60377"/>
        <dbReference type="ChEBI" id="CHEBI:64572"/>
        <dbReference type="ChEBI" id="CHEBI:65117"/>
    </reaction>
    <physiologicalReaction direction="left-to-right" evidence="20">
        <dbReference type="Rhea" id="RHEA:33776"/>
    </physiologicalReaction>
</comment>
<keyword evidence="7" id="KW-0813">Transport</keyword>
<dbReference type="GO" id="GO:0006891">
    <property type="term" value="P:intra-Golgi vesicle-mediated transport"/>
    <property type="evidence" value="ECO:0007669"/>
    <property type="project" value="TreeGrafter"/>
</dbReference>
<comment type="similarity">
    <text evidence="6">Belongs to the COPG family.</text>
</comment>
<evidence type="ECO:0000256" key="11">
    <source>
        <dbReference type="ARBA" id="ARBA00022737"/>
    </source>
</evidence>
<dbReference type="GO" id="GO:0005793">
    <property type="term" value="C:endoplasmic reticulum-Golgi intermediate compartment"/>
    <property type="evidence" value="ECO:0007669"/>
    <property type="project" value="TreeGrafter"/>
</dbReference>
<evidence type="ECO:0000256" key="5">
    <source>
        <dbReference type="ARBA" id="ARBA00010441"/>
    </source>
</evidence>
<feature type="transmembrane region" description="Helical" evidence="23">
    <location>
        <begin position="858"/>
        <end position="879"/>
    </location>
</feature>
<dbReference type="HOGENOM" id="CLU_292735_0_0_1"/>
<dbReference type="SUPFAM" id="SSF49348">
    <property type="entry name" value="Clathrin adaptor appendage domain"/>
    <property type="match status" value="1"/>
</dbReference>
<evidence type="ECO:0000256" key="21">
    <source>
        <dbReference type="RuleBase" id="RU003750"/>
    </source>
</evidence>
<dbReference type="PANTHER" id="PTHR10261:SF0">
    <property type="entry name" value="COATOMER SUBUNIT GAMMA-2"/>
    <property type="match status" value="1"/>
</dbReference>
<dbReference type="InterPro" id="IPR002553">
    <property type="entry name" value="Clathrin/coatomer_adapt-like_N"/>
</dbReference>
<evidence type="ECO:0000256" key="15">
    <source>
        <dbReference type="ARBA" id="ARBA00023034"/>
    </source>
</evidence>
<dbReference type="GO" id="GO:0004142">
    <property type="term" value="F:diacylglycerol cholinephosphotransferase activity"/>
    <property type="evidence" value="ECO:0007669"/>
    <property type="project" value="UniProtKB-EC"/>
</dbReference>
<dbReference type="GO" id="GO:0005783">
    <property type="term" value="C:endoplasmic reticulum"/>
    <property type="evidence" value="ECO:0007669"/>
    <property type="project" value="TreeGrafter"/>
</dbReference>
<dbReference type="InterPro" id="IPR017106">
    <property type="entry name" value="Coatomer_gsu"/>
</dbReference>
<comment type="pathway">
    <text evidence="18">Phospholipid metabolism; phosphatidylcholine biosynthesis; phosphatidylcholine from phosphocholine: step 2/2.</text>
</comment>
<comment type="cofactor">
    <cofactor evidence="1">
        <name>Mg(2+)</name>
        <dbReference type="ChEBI" id="CHEBI:18420"/>
    </cofactor>
</comment>
<evidence type="ECO:0000256" key="14">
    <source>
        <dbReference type="ARBA" id="ARBA00022989"/>
    </source>
</evidence>
<keyword evidence="12" id="KW-0931">ER-Golgi transport</keyword>
<dbReference type="FunFam" id="2.60.40.1480:FF:000001">
    <property type="entry name" value="Coatomer subunit gamma"/>
    <property type="match status" value="1"/>
</dbReference>
<dbReference type="FunFam" id="1.25.10.10:FF:000071">
    <property type="entry name" value="Coatomer subunit gamma"/>
    <property type="match status" value="1"/>
</dbReference>
<evidence type="ECO:0000256" key="8">
    <source>
        <dbReference type="ARBA" id="ARBA00022490"/>
    </source>
</evidence>
<feature type="transmembrane region" description="Helical" evidence="23">
    <location>
        <begin position="676"/>
        <end position="699"/>
    </location>
</feature>
<evidence type="ECO:0000256" key="16">
    <source>
        <dbReference type="ARBA" id="ARBA00023136"/>
    </source>
</evidence>
<reference evidence="26 27" key="1">
    <citation type="journal article" date="2012" name="Eukaryot. Cell">
        <title>Genome sequence of the fungus Glarea lozoyensis: the first genome sequence of a species from the Helotiaceae family.</title>
        <authorList>
            <person name="Youssar L."/>
            <person name="Gruening B.A."/>
            <person name="Erxleben A."/>
            <person name="Guenther S."/>
            <person name="Huettel W."/>
        </authorList>
    </citation>
    <scope>NUCLEOTIDE SEQUENCE [LARGE SCALE GENOMIC DNA]</scope>
    <source>
        <strain evidence="27">ATCC 74030 / MF5533</strain>
    </source>
</reference>
<evidence type="ECO:0000256" key="18">
    <source>
        <dbReference type="ARBA" id="ARBA00037890"/>
    </source>
</evidence>
<keyword evidence="9 21" id="KW-0808">Transferase</keyword>
<keyword evidence="17" id="KW-0968">Cytoplasmic vesicle</keyword>
<comment type="subcellular location">
    <subcellularLocation>
        <location evidence="4">Cytoplasmic vesicle</location>
        <location evidence="4">COPI-coated vesicle membrane</location>
        <topology evidence="4">Peripheral membrane protein</topology>
        <orientation evidence="4">Cytoplasmic side</orientation>
    </subcellularLocation>
    <subcellularLocation>
        <location evidence="2">Endomembrane system</location>
        <topology evidence="2">Multi-pass membrane protein</topology>
    </subcellularLocation>
    <subcellularLocation>
        <location evidence="3">Golgi apparatus membrane</location>
        <topology evidence="3">Peripheral membrane protein</topology>
        <orientation evidence="3">Cytoplasmic side</orientation>
    </subcellularLocation>
</comment>
<comment type="caution">
    <text evidence="26">The sequence shown here is derived from an EMBL/GenBank/DDBJ whole genome shotgun (WGS) entry which is preliminary data.</text>
</comment>
<feature type="transmembrane region" description="Helical" evidence="23">
    <location>
        <begin position="991"/>
        <end position="1019"/>
    </location>
</feature>
<dbReference type="PROSITE" id="PS00379">
    <property type="entry name" value="CDP_ALCOHOL_P_TRANSF"/>
    <property type="match status" value="1"/>
</dbReference>
<dbReference type="InterPro" id="IPR013040">
    <property type="entry name" value="Coatomer_gsu_app_Ig-like_dom"/>
</dbReference>
<keyword evidence="16 23" id="KW-0472">Membrane</keyword>
<evidence type="ECO:0000256" key="9">
    <source>
        <dbReference type="ARBA" id="ARBA00022679"/>
    </source>
</evidence>
<dbReference type="InterPro" id="IPR000462">
    <property type="entry name" value="CDP-OH_P_trans"/>
</dbReference>
<evidence type="ECO:0000256" key="13">
    <source>
        <dbReference type="ARBA" id="ARBA00022927"/>
    </source>
</evidence>
<dbReference type="InterPro" id="IPR011989">
    <property type="entry name" value="ARM-like"/>
</dbReference>
<evidence type="ECO:0000256" key="17">
    <source>
        <dbReference type="ARBA" id="ARBA00023329"/>
    </source>
</evidence>
<feature type="transmembrane region" description="Helical" evidence="23">
    <location>
        <begin position="800"/>
        <end position="820"/>
    </location>
</feature>
<evidence type="ECO:0000313" key="27">
    <source>
        <dbReference type="Proteomes" id="UP000005446"/>
    </source>
</evidence>
<dbReference type="GO" id="GO:0006886">
    <property type="term" value="P:intracellular protein transport"/>
    <property type="evidence" value="ECO:0007669"/>
    <property type="project" value="InterPro"/>
</dbReference>
<protein>
    <recommendedName>
        <fullName evidence="19">diacylglycerol cholinephosphotransferase</fullName>
        <ecNumber evidence="19">2.7.8.2</ecNumber>
    </recommendedName>
</protein>
<feature type="transmembrane region" description="Helical" evidence="23">
    <location>
        <begin position="891"/>
        <end position="912"/>
    </location>
</feature>
<feature type="region of interest" description="Disordered" evidence="22">
    <location>
        <begin position="418"/>
        <end position="452"/>
    </location>
</feature>
<dbReference type="InterPro" id="IPR013041">
    <property type="entry name" value="Clathrin_app_Ig-like_sf"/>
</dbReference>
<feature type="transmembrane region" description="Helical" evidence="23">
    <location>
        <begin position="711"/>
        <end position="726"/>
    </location>
</feature>
<evidence type="ECO:0000256" key="3">
    <source>
        <dbReference type="ARBA" id="ARBA00004255"/>
    </source>
</evidence>
<dbReference type="InterPro" id="IPR048254">
    <property type="entry name" value="CDP_ALCOHOL_P_TRANSF_CS"/>
</dbReference>